<proteinExistence type="predicted"/>
<evidence type="ECO:0000313" key="2">
    <source>
        <dbReference type="Proteomes" id="UP000192472"/>
    </source>
</evidence>
<gene>
    <name evidence="1" type="ORF">SAMN04488029_1369</name>
</gene>
<dbReference type="InterPro" id="IPR041662">
    <property type="entry name" value="SusD-like_2"/>
</dbReference>
<dbReference type="Proteomes" id="UP000192472">
    <property type="component" value="Unassembled WGS sequence"/>
</dbReference>
<dbReference type="RefSeq" id="WP_084371637.1">
    <property type="nucleotide sequence ID" value="NZ_FWYF01000001.1"/>
</dbReference>
<accession>A0A1W2G9M6</accession>
<dbReference type="AlphaFoldDB" id="A0A1W2G9M6"/>
<keyword evidence="2" id="KW-1185">Reference proteome</keyword>
<protein>
    <submittedName>
        <fullName evidence="1">Starch-binding associating with outer membrane</fullName>
    </submittedName>
</protein>
<dbReference type="OrthoDB" id="614457at2"/>
<dbReference type="InterPro" id="IPR011990">
    <property type="entry name" value="TPR-like_helical_dom_sf"/>
</dbReference>
<name>A0A1W2G9M6_REIFA</name>
<reference evidence="1 2" key="1">
    <citation type="submission" date="2017-04" db="EMBL/GenBank/DDBJ databases">
        <authorList>
            <person name="Afonso C.L."/>
            <person name="Miller P.J."/>
            <person name="Scott M.A."/>
            <person name="Spackman E."/>
            <person name="Goraichik I."/>
            <person name="Dimitrov K.M."/>
            <person name="Suarez D.L."/>
            <person name="Swayne D.E."/>
        </authorList>
    </citation>
    <scope>NUCLEOTIDE SEQUENCE [LARGE SCALE GENOMIC DNA]</scope>
    <source>
        <strain evidence="1 2">DSM 26133</strain>
    </source>
</reference>
<dbReference type="SUPFAM" id="SSF48452">
    <property type="entry name" value="TPR-like"/>
    <property type="match status" value="1"/>
</dbReference>
<dbReference type="EMBL" id="FWYF01000001">
    <property type="protein sequence ID" value="SMD33006.1"/>
    <property type="molecule type" value="Genomic_DNA"/>
</dbReference>
<sequence length="490" mass="53385">MKHIFKTIFAFSLVLLMSCEESLTDLTLDKDDVIAANDSEVLTSAQGYLAIIQDVDLNETPSFLWAQYYTWGIGVSIGNNERYVSEPDDFNGVWRRMYTNALADLKYLSNSESAAYRGVSKILMAYGFQALVDHFGDVPYSQALNGEIADGSITNPEFDDAATIYEGLIISLDAALDDFDDAVLIGQDGDIGADDLIFAGDLGQWRKFANSLKLRILMRTSEVDPKGTEIVDLIATGTFLEDGDLAELAWPGITGNENPMYATQMSGVGDFYFPSSATTDVLESMNDPRLALLYAPATSGPEIGNIRAICQGCVDRDVPFTAAASDYSGSSAYANGPAVSTIFMSPWEVWFLRAEADARYNTADDAATALATGIQLNFDALGAGDATTYINTEVDYASAADLDERLDIIAIQAWISMNGTQEDEGWSVMRRMDRPASRLFTQGIMQTPPLSVLAAGAHPAAWLYPAEELSFNSSNAPSQRKLTDKLFWDN</sequence>
<dbReference type="Pfam" id="PF12771">
    <property type="entry name" value="SusD-like_2"/>
    <property type="match status" value="1"/>
</dbReference>
<dbReference type="PROSITE" id="PS51257">
    <property type="entry name" value="PROKAR_LIPOPROTEIN"/>
    <property type="match status" value="1"/>
</dbReference>
<dbReference type="STRING" id="692418.SAMN04488029_1369"/>
<dbReference type="Gene3D" id="1.25.40.390">
    <property type="match status" value="1"/>
</dbReference>
<organism evidence="1 2">
    <name type="scientific">Reichenbachiella faecimaris</name>
    <dbReference type="NCBI Taxonomy" id="692418"/>
    <lineage>
        <taxon>Bacteria</taxon>
        <taxon>Pseudomonadati</taxon>
        <taxon>Bacteroidota</taxon>
        <taxon>Cytophagia</taxon>
        <taxon>Cytophagales</taxon>
        <taxon>Reichenbachiellaceae</taxon>
        <taxon>Reichenbachiella</taxon>
    </lineage>
</organism>
<evidence type="ECO:0000313" key="1">
    <source>
        <dbReference type="EMBL" id="SMD33006.1"/>
    </source>
</evidence>